<proteinExistence type="predicted"/>
<evidence type="ECO:0000259" key="8">
    <source>
        <dbReference type="Pfam" id="PF03772"/>
    </source>
</evidence>
<feature type="domain" description="DUF4131" evidence="9">
    <location>
        <begin position="64"/>
        <end position="214"/>
    </location>
</feature>
<feature type="compositionally biased region" description="Gly residues" evidence="6">
    <location>
        <begin position="724"/>
        <end position="737"/>
    </location>
</feature>
<keyword evidence="4 7" id="KW-1133">Transmembrane helix</keyword>
<feature type="transmembrane region" description="Helical" evidence="7">
    <location>
        <begin position="322"/>
        <end position="340"/>
    </location>
</feature>
<feature type="transmembrane region" description="Helical" evidence="7">
    <location>
        <begin position="494"/>
        <end position="513"/>
    </location>
</feature>
<dbReference type="OrthoDB" id="9790149at2"/>
<keyword evidence="3 7" id="KW-0812">Transmembrane</keyword>
<evidence type="ECO:0000313" key="10">
    <source>
        <dbReference type="EMBL" id="QDZ07216.1"/>
    </source>
</evidence>
<feature type="transmembrane region" description="Helical" evidence="7">
    <location>
        <begin position="549"/>
        <end position="567"/>
    </location>
</feature>
<dbReference type="PANTHER" id="PTHR30619">
    <property type="entry name" value="DNA INTERNALIZATION/COMPETENCE PROTEIN COMEC/REC2"/>
    <property type="match status" value="1"/>
</dbReference>
<feature type="transmembrane region" description="Helical" evidence="7">
    <location>
        <begin position="284"/>
        <end position="310"/>
    </location>
</feature>
<keyword evidence="2" id="KW-1003">Cell membrane</keyword>
<dbReference type="RefSeq" id="WP_146570428.1">
    <property type="nucleotide sequence ID" value="NZ_CP042306.1"/>
</dbReference>
<evidence type="ECO:0000256" key="1">
    <source>
        <dbReference type="ARBA" id="ARBA00004651"/>
    </source>
</evidence>
<protein>
    <submittedName>
        <fullName evidence="10">ComEC family competence protein</fullName>
    </submittedName>
</protein>
<dbReference type="GO" id="GO:0005886">
    <property type="term" value="C:plasma membrane"/>
    <property type="evidence" value="ECO:0007669"/>
    <property type="project" value="UniProtKB-SubCell"/>
</dbReference>
<gene>
    <name evidence="10" type="ORF">FPZ24_06765</name>
</gene>
<feature type="transmembrane region" description="Helical" evidence="7">
    <location>
        <begin position="41"/>
        <end position="59"/>
    </location>
</feature>
<dbReference type="InterPro" id="IPR052159">
    <property type="entry name" value="Competence_DNA_uptake"/>
</dbReference>
<feature type="domain" description="ComEC/Rec2-related protein" evidence="8">
    <location>
        <begin position="263"/>
        <end position="545"/>
    </location>
</feature>
<feature type="transmembrane region" description="Helical" evidence="7">
    <location>
        <begin position="370"/>
        <end position="387"/>
    </location>
</feature>
<feature type="transmembrane region" description="Helical" evidence="7">
    <location>
        <begin position="393"/>
        <end position="410"/>
    </location>
</feature>
<evidence type="ECO:0000313" key="11">
    <source>
        <dbReference type="Proteomes" id="UP000315673"/>
    </source>
</evidence>
<feature type="region of interest" description="Disordered" evidence="6">
    <location>
        <begin position="708"/>
        <end position="747"/>
    </location>
</feature>
<accession>A0A5B8LGZ6</accession>
<name>A0A5B8LGZ6_9SPHN</name>
<feature type="transmembrane region" description="Helical" evidence="7">
    <location>
        <begin position="519"/>
        <end position="542"/>
    </location>
</feature>
<organism evidence="10 11">
    <name type="scientific">Sphingomonas panacisoli</name>
    <dbReference type="NCBI Taxonomy" id="1813879"/>
    <lineage>
        <taxon>Bacteria</taxon>
        <taxon>Pseudomonadati</taxon>
        <taxon>Pseudomonadota</taxon>
        <taxon>Alphaproteobacteria</taxon>
        <taxon>Sphingomonadales</taxon>
        <taxon>Sphingomonadaceae</taxon>
        <taxon>Sphingomonas</taxon>
    </lineage>
</organism>
<evidence type="ECO:0000259" key="9">
    <source>
        <dbReference type="Pfam" id="PF13567"/>
    </source>
</evidence>
<sequence>MATIAEGAPSTRNLWLQTQAARGRRARGALELWLEAERDQLPLWLPVALGGGIAAWFVLSDPAQWIASMCCLAALALAATAVGRHGRAGRAVAIGAAVAALGIGLAWWRANSVAAPVLTWPAIVTMTARVESVEPLPARELVRLRLAPLSVEDGAKSGEGRPPVALPPRIRVNLAQTDAPTGLGPDVIIKLQARLMPPNEATVPGAYDFRRVAWFDRLGATGKGIAPVTVVTPGTQSNGLRARLAAHIEAQVAGSAGGIAAALAAGDEGAIGEADSDAMRRSGLAHLLSVSGLHITAVVAATIWAVTRLLALWPWLALRTRIPVIAAGVGALAAIGYTLLTGGQVPTARSCIAALLVMAALAMGREAITLRLVAAGAFVVLLLWPEALMGPSFQLSFAAVATIVALHEHPRVKAWFMKRDEAWWRKVGREVGSLLLTGVMVEAALAPIALYHFHKSGLYGAFANIVAIPLTTFVIMPAEALALAFDAVGLGAPFWWVTGKALALLLWIARIAAGAPGSLAMLPAMPGGAYGLMVAGGLVVALLRMRARFIGLAPFAVGAVWALMTPAPDLLVSGDGQHLAVRTPDGRIAMLRDKAGDYARDTMAENAGVDGEALLLSEQPFASCSRDACLATIVSGGRSFRILATRSLYQLPIEQLADACRSADIVVSDRRLPRTCTPTWLKLDAPTLRKTGGVAIALSSGRVVTVRSTDDRHPWMTARSGGSREPGGGNDARGRGSGRNDAATVVP</sequence>
<feature type="transmembrane region" description="Helical" evidence="7">
    <location>
        <begin position="459"/>
        <end position="482"/>
    </location>
</feature>
<keyword evidence="5 7" id="KW-0472">Membrane</keyword>
<dbReference type="NCBIfam" id="TIGR00360">
    <property type="entry name" value="ComEC_N-term"/>
    <property type="match status" value="1"/>
</dbReference>
<reference evidence="10 11" key="1">
    <citation type="submission" date="2019-07" db="EMBL/GenBank/DDBJ databases">
        <title>Full genome sequence of Sphingomonas sp. 4R-6-7(HKS19).</title>
        <authorList>
            <person name="Im W.-T."/>
        </authorList>
    </citation>
    <scope>NUCLEOTIDE SEQUENCE [LARGE SCALE GENOMIC DNA]</scope>
    <source>
        <strain evidence="10 11">HKS19</strain>
    </source>
</reference>
<dbReference type="AlphaFoldDB" id="A0A5B8LGZ6"/>
<dbReference type="Pfam" id="PF03772">
    <property type="entry name" value="Competence"/>
    <property type="match status" value="1"/>
</dbReference>
<feature type="transmembrane region" description="Helical" evidence="7">
    <location>
        <begin position="431"/>
        <end position="453"/>
    </location>
</feature>
<evidence type="ECO:0000256" key="5">
    <source>
        <dbReference type="ARBA" id="ARBA00023136"/>
    </source>
</evidence>
<dbReference type="InterPro" id="IPR004477">
    <property type="entry name" value="ComEC_N"/>
</dbReference>
<dbReference type="KEGG" id="spai:FPZ24_06765"/>
<dbReference type="Proteomes" id="UP000315673">
    <property type="component" value="Chromosome"/>
</dbReference>
<evidence type="ECO:0000256" key="7">
    <source>
        <dbReference type="SAM" id="Phobius"/>
    </source>
</evidence>
<dbReference type="PANTHER" id="PTHR30619:SF1">
    <property type="entry name" value="RECOMBINATION PROTEIN 2"/>
    <property type="match status" value="1"/>
</dbReference>
<evidence type="ECO:0000256" key="6">
    <source>
        <dbReference type="SAM" id="MobiDB-lite"/>
    </source>
</evidence>
<dbReference type="EMBL" id="CP042306">
    <property type="protein sequence ID" value="QDZ07216.1"/>
    <property type="molecule type" value="Genomic_DNA"/>
</dbReference>
<feature type="transmembrane region" description="Helical" evidence="7">
    <location>
        <begin position="65"/>
        <end position="83"/>
    </location>
</feature>
<keyword evidence="11" id="KW-1185">Reference proteome</keyword>
<comment type="subcellular location">
    <subcellularLocation>
        <location evidence="1">Cell membrane</location>
        <topology evidence="1">Multi-pass membrane protein</topology>
    </subcellularLocation>
</comment>
<evidence type="ECO:0000256" key="3">
    <source>
        <dbReference type="ARBA" id="ARBA00022692"/>
    </source>
</evidence>
<feature type="transmembrane region" description="Helical" evidence="7">
    <location>
        <begin position="90"/>
        <end position="108"/>
    </location>
</feature>
<dbReference type="InterPro" id="IPR025405">
    <property type="entry name" value="DUF4131"/>
</dbReference>
<evidence type="ECO:0000256" key="4">
    <source>
        <dbReference type="ARBA" id="ARBA00022989"/>
    </source>
</evidence>
<evidence type="ECO:0000256" key="2">
    <source>
        <dbReference type="ARBA" id="ARBA00022475"/>
    </source>
</evidence>
<dbReference type="Pfam" id="PF13567">
    <property type="entry name" value="DUF4131"/>
    <property type="match status" value="1"/>
</dbReference>